<organism evidence="2 3">
    <name type="scientific">Companilactobacillus tucceti DSM 20183</name>
    <dbReference type="NCBI Taxonomy" id="1423811"/>
    <lineage>
        <taxon>Bacteria</taxon>
        <taxon>Bacillati</taxon>
        <taxon>Bacillota</taxon>
        <taxon>Bacilli</taxon>
        <taxon>Lactobacillales</taxon>
        <taxon>Lactobacillaceae</taxon>
        <taxon>Companilactobacillus</taxon>
    </lineage>
</organism>
<evidence type="ECO:0000259" key="1">
    <source>
        <dbReference type="Pfam" id="PF13472"/>
    </source>
</evidence>
<dbReference type="GO" id="GO:0016787">
    <property type="term" value="F:hydrolase activity"/>
    <property type="evidence" value="ECO:0007669"/>
    <property type="project" value="UniProtKB-KW"/>
</dbReference>
<dbReference type="Proteomes" id="UP000050929">
    <property type="component" value="Unassembled WGS sequence"/>
</dbReference>
<dbReference type="InterPro" id="IPR036514">
    <property type="entry name" value="SGNH_hydro_sf"/>
</dbReference>
<accession>A0A0R1J620</accession>
<evidence type="ECO:0000313" key="2">
    <source>
        <dbReference type="EMBL" id="KRK63889.1"/>
    </source>
</evidence>
<protein>
    <submittedName>
        <fullName evidence="2">Lipase acylhydrolase</fullName>
    </submittedName>
</protein>
<keyword evidence="2" id="KW-0378">Hydrolase</keyword>
<evidence type="ECO:0000313" key="3">
    <source>
        <dbReference type="Proteomes" id="UP000050929"/>
    </source>
</evidence>
<reference evidence="2 3" key="1">
    <citation type="journal article" date="2015" name="Genome Announc.">
        <title>Expanding the biotechnology potential of lactobacilli through comparative genomics of 213 strains and associated genera.</title>
        <authorList>
            <person name="Sun Z."/>
            <person name="Harris H.M."/>
            <person name="McCann A."/>
            <person name="Guo C."/>
            <person name="Argimon S."/>
            <person name="Zhang W."/>
            <person name="Yang X."/>
            <person name="Jeffery I.B."/>
            <person name="Cooney J.C."/>
            <person name="Kagawa T.F."/>
            <person name="Liu W."/>
            <person name="Song Y."/>
            <person name="Salvetti E."/>
            <person name="Wrobel A."/>
            <person name="Rasinkangas P."/>
            <person name="Parkhill J."/>
            <person name="Rea M.C."/>
            <person name="O'Sullivan O."/>
            <person name="Ritari J."/>
            <person name="Douillard F.P."/>
            <person name="Paul Ross R."/>
            <person name="Yang R."/>
            <person name="Briner A.E."/>
            <person name="Felis G.E."/>
            <person name="de Vos W.M."/>
            <person name="Barrangou R."/>
            <person name="Klaenhammer T.R."/>
            <person name="Caufield P.W."/>
            <person name="Cui Y."/>
            <person name="Zhang H."/>
            <person name="O'Toole P.W."/>
        </authorList>
    </citation>
    <scope>NUCLEOTIDE SEQUENCE [LARGE SCALE GENOMIC DNA]</scope>
    <source>
        <strain evidence="2 3">DSM 20183</strain>
    </source>
</reference>
<dbReference type="PANTHER" id="PTHR14209">
    <property type="entry name" value="ISOAMYL ACETATE-HYDROLYZING ESTERASE 1"/>
    <property type="match status" value="1"/>
</dbReference>
<proteinExistence type="predicted"/>
<dbReference type="PANTHER" id="PTHR14209:SF19">
    <property type="entry name" value="ISOAMYL ACETATE-HYDROLYZING ESTERASE 1 HOMOLOG"/>
    <property type="match status" value="1"/>
</dbReference>
<dbReference type="SUPFAM" id="SSF52266">
    <property type="entry name" value="SGNH hydrolase"/>
    <property type="match status" value="1"/>
</dbReference>
<dbReference type="OrthoDB" id="388542at2"/>
<comment type="caution">
    <text evidence="2">The sequence shown here is derived from an EMBL/GenBank/DDBJ whole genome shotgun (WGS) entry which is preliminary data.</text>
</comment>
<dbReference type="RefSeq" id="WP_057766806.1">
    <property type="nucleotide sequence ID" value="NZ_AZDG01000020.1"/>
</dbReference>
<dbReference type="EMBL" id="AZDG01000020">
    <property type="protein sequence ID" value="KRK63889.1"/>
    <property type="molecule type" value="Genomic_DNA"/>
</dbReference>
<name>A0A0R1J620_9LACO</name>
<keyword evidence="3" id="KW-1185">Reference proteome</keyword>
<sequence>MKKIVLFGDSIFAGYSDGKITDALTDRISRHFPDDKVINLSIPGYKTSNAVSNIEQNILNLQPDLLILGFGANDISTIDEIKPGKFASNLSMIIDAVGKDKIVLLSPPYTDWHKVPSRPWTRQLQFDLVTEHLGKEFDLSYIDLLHEMSNSNSVQKLLQTDGLHFTSKGYNLLEELLVPKIKLTLAKQSELVSN</sequence>
<dbReference type="Gene3D" id="3.40.50.1110">
    <property type="entry name" value="SGNH hydrolase"/>
    <property type="match status" value="1"/>
</dbReference>
<dbReference type="PATRIC" id="fig|1423811.3.peg.1032"/>
<dbReference type="InterPro" id="IPR013830">
    <property type="entry name" value="SGNH_hydro"/>
</dbReference>
<gene>
    <name evidence="2" type="ORF">FC72_GL001020</name>
</gene>
<dbReference type="STRING" id="1423811.FC72_GL001020"/>
<feature type="domain" description="SGNH hydrolase-type esterase" evidence="1">
    <location>
        <begin position="6"/>
        <end position="171"/>
    </location>
</feature>
<dbReference type="AlphaFoldDB" id="A0A0R1J620"/>
<dbReference type="InterPro" id="IPR045136">
    <property type="entry name" value="Iah1-like"/>
</dbReference>
<dbReference type="Pfam" id="PF13472">
    <property type="entry name" value="Lipase_GDSL_2"/>
    <property type="match status" value="1"/>
</dbReference>